<keyword evidence="2" id="KW-0812">Transmembrane</keyword>
<dbReference type="PANTHER" id="PTHR15191:SF3">
    <property type="entry name" value="PITUITARY TUMOR-TRANSFORMING GENE PROTEIN-BINDING FACTOR"/>
    <property type="match status" value="1"/>
</dbReference>
<evidence type="ECO:0000313" key="5">
    <source>
        <dbReference type="Proteomes" id="UP000663845"/>
    </source>
</evidence>
<evidence type="ECO:0000256" key="1">
    <source>
        <dbReference type="SAM" id="MobiDB-lite"/>
    </source>
</evidence>
<accession>A0A813ZUQ4</accession>
<dbReference type="InterPro" id="IPR052304">
    <property type="entry name" value="PTTG1IP"/>
</dbReference>
<dbReference type="Proteomes" id="UP000663845">
    <property type="component" value="Unassembled WGS sequence"/>
</dbReference>
<evidence type="ECO:0000313" key="4">
    <source>
        <dbReference type="EMBL" id="CAF3741071.1"/>
    </source>
</evidence>
<gene>
    <name evidence="3" type="ORF">JYZ213_LOCUS10751</name>
    <name evidence="4" type="ORF">OXD698_LOCUS14884</name>
</gene>
<dbReference type="EMBL" id="CAJNOG010000079">
    <property type="protein sequence ID" value="CAF0904790.1"/>
    <property type="molecule type" value="Genomic_DNA"/>
</dbReference>
<dbReference type="GO" id="GO:0005737">
    <property type="term" value="C:cytoplasm"/>
    <property type="evidence" value="ECO:0007669"/>
    <property type="project" value="TreeGrafter"/>
</dbReference>
<keyword evidence="2" id="KW-1133">Transmembrane helix</keyword>
<name>A0A813ZUQ4_9BILA</name>
<dbReference type="Proteomes" id="UP000663844">
    <property type="component" value="Unassembled WGS sequence"/>
</dbReference>
<feature type="region of interest" description="Disordered" evidence="1">
    <location>
        <begin position="52"/>
        <end position="72"/>
    </location>
</feature>
<dbReference type="AlphaFoldDB" id="A0A813ZUQ4"/>
<protein>
    <submittedName>
        <fullName evidence="3">Uncharacterized protein</fullName>
    </submittedName>
</protein>
<dbReference type="EMBL" id="CAJOAZ010000957">
    <property type="protein sequence ID" value="CAF3741071.1"/>
    <property type="molecule type" value="Genomic_DNA"/>
</dbReference>
<evidence type="ECO:0000256" key="2">
    <source>
        <dbReference type="SAM" id="Phobius"/>
    </source>
</evidence>
<dbReference type="Gene3D" id="1.20.5.580">
    <property type="entry name" value="Single Helix bin"/>
    <property type="match status" value="1"/>
</dbReference>
<dbReference type="GO" id="GO:0006606">
    <property type="term" value="P:protein import into nucleus"/>
    <property type="evidence" value="ECO:0007669"/>
    <property type="project" value="TreeGrafter"/>
</dbReference>
<comment type="caution">
    <text evidence="3">The sequence shown here is derived from an EMBL/GenBank/DDBJ whole genome shotgun (WGS) entry which is preliminary data.</text>
</comment>
<reference evidence="3" key="1">
    <citation type="submission" date="2021-02" db="EMBL/GenBank/DDBJ databases">
        <authorList>
            <person name="Nowell W R."/>
        </authorList>
    </citation>
    <scope>NUCLEOTIDE SEQUENCE</scope>
</reference>
<proteinExistence type="predicted"/>
<dbReference type="GO" id="GO:0005634">
    <property type="term" value="C:nucleus"/>
    <property type="evidence" value="ECO:0007669"/>
    <property type="project" value="TreeGrafter"/>
</dbReference>
<evidence type="ECO:0000313" key="3">
    <source>
        <dbReference type="EMBL" id="CAF0904790.1"/>
    </source>
</evidence>
<sequence>MATRSPDATIAIIVVAVVVVVIIVIVVICCLCRKCNQCARWSRGKAMAREEAQQEQQRAEMQRGHDQTRIERETVRDQIRAKYNLNGGKPNVAVLS</sequence>
<feature type="transmembrane region" description="Helical" evidence="2">
    <location>
        <begin position="12"/>
        <end position="32"/>
    </location>
</feature>
<keyword evidence="2" id="KW-0472">Membrane</keyword>
<dbReference type="PANTHER" id="PTHR15191">
    <property type="entry name" value="PROTEIN CBG20567"/>
    <property type="match status" value="1"/>
</dbReference>
<organism evidence="3 5">
    <name type="scientific">Adineta steineri</name>
    <dbReference type="NCBI Taxonomy" id="433720"/>
    <lineage>
        <taxon>Eukaryota</taxon>
        <taxon>Metazoa</taxon>
        <taxon>Spiralia</taxon>
        <taxon>Gnathifera</taxon>
        <taxon>Rotifera</taxon>
        <taxon>Eurotatoria</taxon>
        <taxon>Bdelloidea</taxon>
        <taxon>Adinetida</taxon>
        <taxon>Adinetidae</taxon>
        <taxon>Adineta</taxon>
    </lineage>
</organism>